<evidence type="ECO:0000313" key="2">
    <source>
        <dbReference type="Proteomes" id="UP001189429"/>
    </source>
</evidence>
<dbReference type="Proteomes" id="UP001189429">
    <property type="component" value="Unassembled WGS sequence"/>
</dbReference>
<sequence length="210" mass="23114">RNVEKELGRITLSKLKEMFPEVVSQLQRERCFGVDDDNIDGRALRAPSMKFTKKEFIDMLMRQDVVQGVMKKLALLDSPLVSDLAPLTRKTLEETHAGVTEGQLSVHHLQRLQHGLRHAGDHGPLEQPLLSPLPSPMQVVMQRAEERGEASGETPHLFGIRELAGAERLPAASLEAGAEYQGRVTGASLFDGLRVDIGAQVEAIVRVDLG</sequence>
<dbReference type="EMBL" id="CAUYUJ010017917">
    <property type="protein sequence ID" value="CAK0879088.1"/>
    <property type="molecule type" value="Genomic_DNA"/>
</dbReference>
<accession>A0ABN9VZG1</accession>
<feature type="non-terminal residue" evidence="1">
    <location>
        <position position="1"/>
    </location>
</feature>
<name>A0ABN9VZG1_9DINO</name>
<evidence type="ECO:0000313" key="1">
    <source>
        <dbReference type="EMBL" id="CAK0879088.1"/>
    </source>
</evidence>
<reference evidence="1" key="1">
    <citation type="submission" date="2023-10" db="EMBL/GenBank/DDBJ databases">
        <authorList>
            <person name="Chen Y."/>
            <person name="Shah S."/>
            <person name="Dougan E. K."/>
            <person name="Thang M."/>
            <person name="Chan C."/>
        </authorList>
    </citation>
    <scope>NUCLEOTIDE SEQUENCE [LARGE SCALE GENOMIC DNA]</scope>
</reference>
<comment type="caution">
    <text evidence="1">The sequence shown here is derived from an EMBL/GenBank/DDBJ whole genome shotgun (WGS) entry which is preliminary data.</text>
</comment>
<protein>
    <submittedName>
        <fullName evidence="1">Uncharacterized protein</fullName>
    </submittedName>
</protein>
<feature type="non-terminal residue" evidence="1">
    <location>
        <position position="210"/>
    </location>
</feature>
<organism evidence="1 2">
    <name type="scientific">Prorocentrum cordatum</name>
    <dbReference type="NCBI Taxonomy" id="2364126"/>
    <lineage>
        <taxon>Eukaryota</taxon>
        <taxon>Sar</taxon>
        <taxon>Alveolata</taxon>
        <taxon>Dinophyceae</taxon>
        <taxon>Prorocentrales</taxon>
        <taxon>Prorocentraceae</taxon>
        <taxon>Prorocentrum</taxon>
    </lineage>
</organism>
<keyword evidence="2" id="KW-1185">Reference proteome</keyword>
<gene>
    <name evidence="1" type="ORF">PCOR1329_LOCUS62620</name>
</gene>
<proteinExistence type="predicted"/>